<evidence type="ECO:0000313" key="2">
    <source>
        <dbReference type="EMBL" id="CAI9286705.1"/>
    </source>
</evidence>
<evidence type="ECO:0000256" key="1">
    <source>
        <dbReference type="SAM" id="MobiDB-lite"/>
    </source>
</evidence>
<keyword evidence="3" id="KW-1185">Reference proteome</keyword>
<name>A0AA36EA64_LACSI</name>
<protein>
    <submittedName>
        <fullName evidence="2">Uncharacterized protein</fullName>
    </submittedName>
</protein>
<dbReference type="EMBL" id="OX465081">
    <property type="protein sequence ID" value="CAI9286705.1"/>
    <property type="molecule type" value="Genomic_DNA"/>
</dbReference>
<organism evidence="2 3">
    <name type="scientific">Lactuca saligna</name>
    <name type="common">Willowleaf lettuce</name>
    <dbReference type="NCBI Taxonomy" id="75948"/>
    <lineage>
        <taxon>Eukaryota</taxon>
        <taxon>Viridiplantae</taxon>
        <taxon>Streptophyta</taxon>
        <taxon>Embryophyta</taxon>
        <taxon>Tracheophyta</taxon>
        <taxon>Spermatophyta</taxon>
        <taxon>Magnoliopsida</taxon>
        <taxon>eudicotyledons</taxon>
        <taxon>Gunneridae</taxon>
        <taxon>Pentapetalae</taxon>
        <taxon>asterids</taxon>
        <taxon>campanulids</taxon>
        <taxon>Asterales</taxon>
        <taxon>Asteraceae</taxon>
        <taxon>Cichorioideae</taxon>
        <taxon>Cichorieae</taxon>
        <taxon>Lactucinae</taxon>
        <taxon>Lactuca</taxon>
    </lineage>
</organism>
<dbReference type="Proteomes" id="UP001177003">
    <property type="component" value="Chromosome 5"/>
</dbReference>
<accession>A0AA36EA64</accession>
<sequence>MSFNEDVQSEHNFSNENQEHQTPNEPDHEEVLHVPPINNDHINHEEIPPAFPVNHEAVPPPIRRSNRNSTQPTRLKDYICYNVTSLGSIDCPTPAMSLSWRIQLDSLDLRISGPYCSVPFPNTVDTVKIHEDLEIILTCLLFWPPPTRKVNLGWASW</sequence>
<reference evidence="2" key="1">
    <citation type="submission" date="2023-04" db="EMBL/GenBank/DDBJ databases">
        <authorList>
            <person name="Vijverberg K."/>
            <person name="Xiong W."/>
            <person name="Schranz E."/>
        </authorList>
    </citation>
    <scope>NUCLEOTIDE SEQUENCE</scope>
</reference>
<gene>
    <name evidence="2" type="ORF">LSALG_LOCUS26113</name>
</gene>
<proteinExistence type="predicted"/>
<feature type="compositionally biased region" description="Polar residues" evidence="1">
    <location>
        <begin position="1"/>
        <end position="24"/>
    </location>
</feature>
<dbReference type="AlphaFoldDB" id="A0AA36EA64"/>
<feature type="region of interest" description="Disordered" evidence="1">
    <location>
        <begin position="1"/>
        <end position="30"/>
    </location>
</feature>
<evidence type="ECO:0000313" key="3">
    <source>
        <dbReference type="Proteomes" id="UP001177003"/>
    </source>
</evidence>